<dbReference type="GO" id="GO:0008061">
    <property type="term" value="F:chitin binding"/>
    <property type="evidence" value="ECO:0007669"/>
    <property type="project" value="UniProtKB-KW"/>
</dbReference>
<dbReference type="EMBL" id="CADEBD010000857">
    <property type="protein sequence ID" value="CAB3260707.1"/>
    <property type="molecule type" value="Genomic_DNA"/>
</dbReference>
<dbReference type="Pfam" id="PF01607">
    <property type="entry name" value="CBM_14"/>
    <property type="match status" value="2"/>
</dbReference>
<accession>A0A8S1AHG5</accession>
<dbReference type="SUPFAM" id="SSF57625">
    <property type="entry name" value="Invertebrate chitin-binding proteins"/>
    <property type="match status" value="2"/>
</dbReference>
<dbReference type="InterPro" id="IPR036508">
    <property type="entry name" value="Chitin-bd_dom_sf"/>
</dbReference>
<keyword evidence="5" id="KW-0325">Glycoprotein</keyword>
<reference evidence="10 11" key="1">
    <citation type="submission" date="2020-04" db="EMBL/GenBank/DDBJ databases">
        <authorList>
            <person name="Wallbank WR R."/>
            <person name="Pardo Diaz C."/>
            <person name="Kozak K."/>
            <person name="Martin S."/>
            <person name="Jiggins C."/>
            <person name="Moest M."/>
            <person name="Warren A I."/>
            <person name="Byers J.R.P. K."/>
            <person name="Montejo-Kovacevich G."/>
            <person name="Yen C E."/>
        </authorList>
    </citation>
    <scope>NUCLEOTIDE SEQUENCE [LARGE SCALE GENOMIC DNA]</scope>
</reference>
<sequence>MKCAILSVLLIAALAQGAVLLKENKVPDVCAAQSDNVFIAHEHCNKFYICSGGSAIVFSCSVGTLWNPSLNICDFAASVNCGNRIIPGEDDNVVIPDIPESPDNNIHDDPSLAPQICAAPDSLNALVAHANCNQFYLCLHGFPVPQFCQAGLLFDPREGRCDWPNLVNCGNRNV</sequence>
<evidence type="ECO:0000256" key="6">
    <source>
        <dbReference type="SAM" id="SignalP"/>
    </source>
</evidence>
<feature type="domain" description="Chitin-binding type-2" evidence="7">
    <location>
        <begin position="27"/>
        <end position="83"/>
    </location>
</feature>
<keyword evidence="3" id="KW-0677">Repeat</keyword>
<dbReference type="AlphaFoldDB" id="A0A8S1AHG5"/>
<keyword evidence="1" id="KW-0147">Chitin-binding</keyword>
<feature type="chain" id="PRO_5036273068" description="Chitin-binding type-2 domain-containing protein" evidence="6">
    <location>
        <begin position="18"/>
        <end position="174"/>
    </location>
</feature>
<dbReference type="EMBL" id="CADEBC010000522">
    <property type="protein sequence ID" value="CAB3244648.1"/>
    <property type="molecule type" value="Genomic_DNA"/>
</dbReference>
<dbReference type="Proteomes" id="UP000494256">
    <property type="component" value="Unassembled WGS sequence"/>
</dbReference>
<keyword evidence="10" id="KW-1185">Reference proteome</keyword>
<evidence type="ECO:0000256" key="3">
    <source>
        <dbReference type="ARBA" id="ARBA00022737"/>
    </source>
</evidence>
<evidence type="ECO:0000256" key="1">
    <source>
        <dbReference type="ARBA" id="ARBA00022669"/>
    </source>
</evidence>
<dbReference type="OrthoDB" id="9987187at2759"/>
<organism evidence="8 10">
    <name type="scientific">Arctia plantaginis</name>
    <name type="common">Wood tiger moth</name>
    <name type="synonym">Phalaena plantaginis</name>
    <dbReference type="NCBI Taxonomy" id="874455"/>
    <lineage>
        <taxon>Eukaryota</taxon>
        <taxon>Metazoa</taxon>
        <taxon>Ecdysozoa</taxon>
        <taxon>Arthropoda</taxon>
        <taxon>Hexapoda</taxon>
        <taxon>Insecta</taxon>
        <taxon>Pterygota</taxon>
        <taxon>Neoptera</taxon>
        <taxon>Endopterygota</taxon>
        <taxon>Lepidoptera</taxon>
        <taxon>Glossata</taxon>
        <taxon>Ditrysia</taxon>
        <taxon>Noctuoidea</taxon>
        <taxon>Erebidae</taxon>
        <taxon>Arctiinae</taxon>
        <taxon>Arctia</taxon>
    </lineage>
</organism>
<evidence type="ECO:0000256" key="4">
    <source>
        <dbReference type="ARBA" id="ARBA00023157"/>
    </source>
</evidence>
<evidence type="ECO:0000313" key="11">
    <source>
        <dbReference type="Proteomes" id="UP000494256"/>
    </source>
</evidence>
<evidence type="ECO:0000256" key="2">
    <source>
        <dbReference type="ARBA" id="ARBA00022729"/>
    </source>
</evidence>
<dbReference type="InterPro" id="IPR002557">
    <property type="entry name" value="Chitin-bd_dom"/>
</dbReference>
<proteinExistence type="predicted"/>
<dbReference type="Proteomes" id="UP000494106">
    <property type="component" value="Unassembled WGS sequence"/>
</dbReference>
<evidence type="ECO:0000313" key="9">
    <source>
        <dbReference type="EMBL" id="CAB3260707.1"/>
    </source>
</evidence>
<feature type="domain" description="Chitin-binding type-2" evidence="7">
    <location>
        <begin position="114"/>
        <end position="171"/>
    </location>
</feature>
<dbReference type="PANTHER" id="PTHR23301:SF0">
    <property type="entry name" value="CHITIN-BINDING TYPE-2 DOMAIN-CONTAINING PROTEIN-RELATED"/>
    <property type="match status" value="1"/>
</dbReference>
<dbReference type="PROSITE" id="PS50940">
    <property type="entry name" value="CHIT_BIND_II"/>
    <property type="match status" value="2"/>
</dbReference>
<feature type="signal peptide" evidence="6">
    <location>
        <begin position="1"/>
        <end position="17"/>
    </location>
</feature>
<comment type="caution">
    <text evidence="8">The sequence shown here is derived from an EMBL/GenBank/DDBJ whole genome shotgun (WGS) entry which is preliminary data.</text>
</comment>
<dbReference type="Gene3D" id="2.170.140.10">
    <property type="entry name" value="Chitin binding domain"/>
    <property type="match status" value="2"/>
</dbReference>
<protein>
    <recommendedName>
        <fullName evidence="7">Chitin-binding type-2 domain-containing protein</fullName>
    </recommendedName>
</protein>
<keyword evidence="2 6" id="KW-0732">Signal</keyword>
<evidence type="ECO:0000313" key="8">
    <source>
        <dbReference type="EMBL" id="CAB3244648.1"/>
    </source>
</evidence>
<evidence type="ECO:0000313" key="10">
    <source>
        <dbReference type="Proteomes" id="UP000494106"/>
    </source>
</evidence>
<dbReference type="PANTHER" id="PTHR23301">
    <property type="entry name" value="CHITIN BINDING PERITROPHIN-A"/>
    <property type="match status" value="1"/>
</dbReference>
<evidence type="ECO:0000256" key="5">
    <source>
        <dbReference type="ARBA" id="ARBA00023180"/>
    </source>
</evidence>
<dbReference type="InterPro" id="IPR051940">
    <property type="entry name" value="Chitin_bind-dev_reg"/>
</dbReference>
<keyword evidence="4" id="KW-1015">Disulfide bond</keyword>
<name>A0A8S1AHG5_ARCPL</name>
<dbReference type="GO" id="GO:0005576">
    <property type="term" value="C:extracellular region"/>
    <property type="evidence" value="ECO:0007669"/>
    <property type="project" value="InterPro"/>
</dbReference>
<dbReference type="SMART" id="SM00494">
    <property type="entry name" value="ChtBD2"/>
    <property type="match status" value="2"/>
</dbReference>
<gene>
    <name evidence="8" type="ORF">APLA_LOCUS10052</name>
    <name evidence="9" type="ORF">APLA_LOCUS17169</name>
</gene>
<evidence type="ECO:0000259" key="7">
    <source>
        <dbReference type="PROSITE" id="PS50940"/>
    </source>
</evidence>